<feature type="region of interest" description="Disordered" evidence="4">
    <location>
        <begin position="445"/>
        <end position="518"/>
    </location>
</feature>
<dbReference type="GO" id="GO:0005737">
    <property type="term" value="C:cytoplasm"/>
    <property type="evidence" value="ECO:0007669"/>
    <property type="project" value="UniProtKB-SubCell"/>
</dbReference>
<comment type="subcellular location">
    <subcellularLocation>
        <location evidence="1">Cytoplasm</location>
    </subcellularLocation>
</comment>
<feature type="compositionally biased region" description="Polar residues" evidence="4">
    <location>
        <begin position="88"/>
        <end position="97"/>
    </location>
</feature>
<keyword evidence="7" id="KW-1185">Reference proteome</keyword>
<feature type="region of interest" description="Disordered" evidence="4">
    <location>
        <begin position="326"/>
        <end position="347"/>
    </location>
</feature>
<feature type="compositionally biased region" description="Low complexity" evidence="4">
    <location>
        <begin position="20"/>
        <end position="32"/>
    </location>
</feature>
<feature type="compositionally biased region" description="Basic and acidic residues" evidence="4">
    <location>
        <begin position="1"/>
        <end position="14"/>
    </location>
</feature>
<dbReference type="AlphaFoldDB" id="A0AA38R3W0"/>
<keyword evidence="3" id="KW-0175">Coiled coil</keyword>
<accession>A0AA38R3W0</accession>
<feature type="domain" description="Centrosomin N-terminal motif 1" evidence="5">
    <location>
        <begin position="163"/>
        <end position="230"/>
    </location>
</feature>
<feature type="compositionally biased region" description="Polar residues" evidence="4">
    <location>
        <begin position="504"/>
        <end position="518"/>
    </location>
</feature>
<feature type="compositionally biased region" description="Basic and acidic residues" evidence="4">
    <location>
        <begin position="100"/>
        <end position="113"/>
    </location>
</feature>
<dbReference type="Proteomes" id="UP001174691">
    <property type="component" value="Unassembled WGS sequence"/>
</dbReference>
<evidence type="ECO:0000259" key="5">
    <source>
        <dbReference type="Pfam" id="PF07989"/>
    </source>
</evidence>
<comment type="caution">
    <text evidence="6">The sequence shown here is derived from an EMBL/GenBank/DDBJ whole genome shotgun (WGS) entry which is preliminary data.</text>
</comment>
<dbReference type="Pfam" id="PF07989">
    <property type="entry name" value="Cnn_1N"/>
    <property type="match status" value="1"/>
</dbReference>
<feature type="region of interest" description="Disordered" evidence="4">
    <location>
        <begin position="743"/>
        <end position="994"/>
    </location>
</feature>
<sequence>MEHTSGSQDGERSRPPPFPRAASRSSTSSSKTRATHLSSNSSYSRLPPSPQQGAAHPTHRFHHSACSVGSTERPRSQLSREASEDSRQSLPPVSSFLQERLQRERKVESERSSSRLSNETMNASFELGTAQSSPARGGAASEGRRPRSSGGADPLKKKQGLGIKEMEQTLSTLHKQNFDLKLELYHRRERQTALEERLEKLETEKIQTDEMNDKLVVELEKRDKAVEEAVAMIVDLEARVEQLLREREMVRQVEVHGFFYDRTATPTPGTEMETPRRADFERSHQEAGARMLARMPSFLSDHSEATSNLRNVYLGVRGSILSLPKTAEDGQEAEREDLEGTRSPSLSVLSESSFRSIYGDKDAAASSNSSSSPPHMAPAAFDGLSESGSSRPSLPGDKSKIVTPSKLRRVESRNMSAGAARFQNINDILDVSGSPLQRLEKLEKSLTAMDDASRSTTAYERKADSRPSPGRPVKPAGSLKTKQEKRDALERVLTNDSGARDFRNTQGLPPTPDTISTSTLRRYKNSNDTLPKEMEYGGDRSYLALSDTTPSQQSVAPEKAGGLAVPANGVAAQKASAAAFDGLQDLSSDASYFNGRFSSAQIPRPRSADETTISNRRGGRGRGDWDSDESDDGLDGAGSVASTFDYWMRESLSPNRAAALNPFSSASQAGNKQGGRISPDLFSFPTSTSGWATDAMFGTIGGSGYIGSAAGGLPTATPLAQTLDALGDSLPQPLFGSGLATPVLGGASIPPPPPNRRSSLHARTGSSHGLITGISSSPAGPSPSQARLRSSPRRNRERSNSIDGPPNSSHSGRRTAALQMGRAPTAPPQSSPMPIPDAPQQQSKQRHYPPTASQPARSRGLKSLFRRSTGSAADVRAPPPSSAPATEISFKDVPAPMVGVPTTLGSRRNDVFADDDRASATPPPIMRNRRGSFDGGAPLDRGASAGSVQVQPAQASNDEAGGAAVNGAPVKNEGGGKKRWPGFGRNSSLRNRAG</sequence>
<dbReference type="EMBL" id="JANBVN010000221">
    <property type="protein sequence ID" value="KAJ9132289.1"/>
    <property type="molecule type" value="Genomic_DNA"/>
</dbReference>
<feature type="region of interest" description="Disordered" evidence="4">
    <location>
        <begin position="362"/>
        <end position="402"/>
    </location>
</feature>
<dbReference type="InterPro" id="IPR012943">
    <property type="entry name" value="Cnn_1N"/>
</dbReference>
<feature type="compositionally biased region" description="Basic and acidic residues" evidence="4">
    <location>
        <begin position="481"/>
        <end position="490"/>
    </location>
</feature>
<gene>
    <name evidence="6" type="ORF">NKR19_g9358</name>
</gene>
<keyword evidence="2" id="KW-0963">Cytoplasm</keyword>
<feature type="compositionally biased region" description="Low complexity" evidence="4">
    <location>
        <begin position="364"/>
        <end position="380"/>
    </location>
</feature>
<feature type="compositionally biased region" description="Polar residues" evidence="4">
    <location>
        <begin position="946"/>
        <end position="957"/>
    </location>
</feature>
<name>A0AA38R3W0_9PEZI</name>
<feature type="compositionally biased region" description="Polar residues" evidence="4">
    <location>
        <begin position="985"/>
        <end position="994"/>
    </location>
</feature>
<evidence type="ECO:0000256" key="2">
    <source>
        <dbReference type="ARBA" id="ARBA00022490"/>
    </source>
</evidence>
<reference evidence="6" key="1">
    <citation type="submission" date="2022-07" db="EMBL/GenBank/DDBJ databases">
        <title>Fungi with potential for degradation of polypropylene.</title>
        <authorList>
            <person name="Gostincar C."/>
        </authorList>
    </citation>
    <scope>NUCLEOTIDE SEQUENCE</scope>
    <source>
        <strain evidence="6">EXF-13287</strain>
    </source>
</reference>
<evidence type="ECO:0000256" key="4">
    <source>
        <dbReference type="SAM" id="MobiDB-lite"/>
    </source>
</evidence>
<feature type="compositionally biased region" description="Basic and acidic residues" evidence="4">
    <location>
        <begin position="907"/>
        <end position="918"/>
    </location>
</feature>
<feature type="region of interest" description="Disordered" evidence="4">
    <location>
        <begin position="597"/>
        <end position="636"/>
    </location>
</feature>
<proteinExistence type="predicted"/>
<evidence type="ECO:0000313" key="6">
    <source>
        <dbReference type="EMBL" id="KAJ9132289.1"/>
    </source>
</evidence>
<evidence type="ECO:0000256" key="1">
    <source>
        <dbReference type="ARBA" id="ARBA00004496"/>
    </source>
</evidence>
<feature type="region of interest" description="Disordered" evidence="4">
    <location>
        <begin position="1"/>
        <end position="160"/>
    </location>
</feature>
<evidence type="ECO:0000256" key="3">
    <source>
        <dbReference type="SAM" id="Coils"/>
    </source>
</evidence>
<feature type="coiled-coil region" evidence="3">
    <location>
        <begin position="163"/>
        <end position="253"/>
    </location>
</feature>
<dbReference type="GO" id="GO:0005815">
    <property type="term" value="C:microtubule organizing center"/>
    <property type="evidence" value="ECO:0007669"/>
    <property type="project" value="InterPro"/>
</dbReference>
<protein>
    <submittedName>
        <fullName evidence="6">Microtubule associated protein</fullName>
    </submittedName>
</protein>
<feature type="compositionally biased region" description="Pro residues" evidence="4">
    <location>
        <begin position="825"/>
        <end position="837"/>
    </location>
</feature>
<evidence type="ECO:0000313" key="7">
    <source>
        <dbReference type="Proteomes" id="UP001174691"/>
    </source>
</evidence>
<feature type="compositionally biased region" description="Low complexity" evidence="4">
    <location>
        <begin position="775"/>
        <end position="789"/>
    </location>
</feature>
<organism evidence="6 7">
    <name type="scientific">Coniochaeta hoffmannii</name>
    <dbReference type="NCBI Taxonomy" id="91930"/>
    <lineage>
        <taxon>Eukaryota</taxon>
        <taxon>Fungi</taxon>
        <taxon>Dikarya</taxon>
        <taxon>Ascomycota</taxon>
        <taxon>Pezizomycotina</taxon>
        <taxon>Sordariomycetes</taxon>
        <taxon>Sordariomycetidae</taxon>
        <taxon>Coniochaetales</taxon>
        <taxon>Coniochaetaceae</taxon>
        <taxon>Coniochaeta</taxon>
    </lineage>
</organism>